<reference evidence="1" key="1">
    <citation type="submission" date="2021-06" db="EMBL/GenBank/DDBJ databases">
        <authorList>
            <person name="Kallberg Y."/>
            <person name="Tangrot J."/>
            <person name="Rosling A."/>
        </authorList>
    </citation>
    <scope>NUCLEOTIDE SEQUENCE</scope>
    <source>
        <strain evidence="1">MA461A</strain>
    </source>
</reference>
<feature type="non-terminal residue" evidence="1">
    <location>
        <position position="1"/>
    </location>
</feature>
<dbReference type="EMBL" id="CAJVQC010032596">
    <property type="protein sequence ID" value="CAG8751509.1"/>
    <property type="molecule type" value="Genomic_DNA"/>
</dbReference>
<feature type="non-terminal residue" evidence="1">
    <location>
        <position position="43"/>
    </location>
</feature>
<sequence>ADALRIGCIFATFDEAHTTIERYAAKTSMNVILGRTTKNPDKS</sequence>
<protein>
    <submittedName>
        <fullName evidence="1">996_t:CDS:1</fullName>
    </submittedName>
</protein>
<keyword evidence="2" id="KW-1185">Reference proteome</keyword>
<name>A0ACA9QGA8_9GLOM</name>
<evidence type="ECO:0000313" key="1">
    <source>
        <dbReference type="EMBL" id="CAG8751509.1"/>
    </source>
</evidence>
<dbReference type="Proteomes" id="UP000789920">
    <property type="component" value="Unassembled WGS sequence"/>
</dbReference>
<evidence type="ECO:0000313" key="2">
    <source>
        <dbReference type="Proteomes" id="UP000789920"/>
    </source>
</evidence>
<organism evidence="1 2">
    <name type="scientific">Racocetra persica</name>
    <dbReference type="NCBI Taxonomy" id="160502"/>
    <lineage>
        <taxon>Eukaryota</taxon>
        <taxon>Fungi</taxon>
        <taxon>Fungi incertae sedis</taxon>
        <taxon>Mucoromycota</taxon>
        <taxon>Glomeromycotina</taxon>
        <taxon>Glomeromycetes</taxon>
        <taxon>Diversisporales</taxon>
        <taxon>Gigasporaceae</taxon>
        <taxon>Racocetra</taxon>
    </lineage>
</organism>
<accession>A0ACA9QGA8</accession>
<comment type="caution">
    <text evidence="1">The sequence shown here is derived from an EMBL/GenBank/DDBJ whole genome shotgun (WGS) entry which is preliminary data.</text>
</comment>
<gene>
    <name evidence="1" type="ORF">RPERSI_LOCUS14233</name>
</gene>
<proteinExistence type="predicted"/>